<evidence type="ECO:0000256" key="1">
    <source>
        <dbReference type="SAM" id="SignalP"/>
    </source>
</evidence>
<dbReference type="VEuPathDB" id="TriTrypDB:BSAL_78675"/>
<evidence type="ECO:0000313" key="3">
    <source>
        <dbReference type="Proteomes" id="UP000051952"/>
    </source>
</evidence>
<dbReference type="Proteomes" id="UP000051952">
    <property type="component" value="Unassembled WGS sequence"/>
</dbReference>
<gene>
    <name evidence="2" type="ORF">BSAL_78675</name>
</gene>
<dbReference type="AlphaFoldDB" id="A0A0S4KKS1"/>
<organism evidence="2 3">
    <name type="scientific">Bodo saltans</name>
    <name type="common">Flagellated protozoan</name>
    <dbReference type="NCBI Taxonomy" id="75058"/>
    <lineage>
        <taxon>Eukaryota</taxon>
        <taxon>Discoba</taxon>
        <taxon>Euglenozoa</taxon>
        <taxon>Kinetoplastea</taxon>
        <taxon>Metakinetoplastina</taxon>
        <taxon>Eubodonida</taxon>
        <taxon>Bodonidae</taxon>
        <taxon>Bodo</taxon>
    </lineage>
</organism>
<sequence length="107" mass="12373">MFLSCSRCAGAFMPILFLFVWHLFASPCCNPGCLPSLARTTNTTAKDNINRTACVFFHPKENFIVLMSFVPIPLRLLSFFDHIFQRVLDYRTNSLHDVMFLLFFLNT</sequence>
<accession>A0A0S4KKS1</accession>
<keyword evidence="1" id="KW-0732">Signal</keyword>
<protein>
    <submittedName>
        <fullName evidence="2">Membrane-associated protein, putative</fullName>
    </submittedName>
</protein>
<feature type="signal peptide" evidence="1">
    <location>
        <begin position="1"/>
        <end position="25"/>
    </location>
</feature>
<dbReference type="EMBL" id="CYKH01000786">
    <property type="protein sequence ID" value="CUI14227.1"/>
    <property type="molecule type" value="Genomic_DNA"/>
</dbReference>
<name>A0A0S4KKS1_BODSA</name>
<proteinExistence type="predicted"/>
<evidence type="ECO:0000313" key="2">
    <source>
        <dbReference type="EMBL" id="CUI14227.1"/>
    </source>
</evidence>
<reference evidence="3" key="1">
    <citation type="submission" date="2015-09" db="EMBL/GenBank/DDBJ databases">
        <authorList>
            <consortium name="Pathogen Informatics"/>
        </authorList>
    </citation>
    <scope>NUCLEOTIDE SEQUENCE [LARGE SCALE GENOMIC DNA]</scope>
    <source>
        <strain evidence="3">Lake Konstanz</strain>
    </source>
</reference>
<feature type="chain" id="PRO_5006623457" evidence="1">
    <location>
        <begin position="26"/>
        <end position="107"/>
    </location>
</feature>
<keyword evidence="3" id="KW-1185">Reference proteome</keyword>